<keyword evidence="3" id="KW-1185">Reference proteome</keyword>
<feature type="signal peptide" evidence="1">
    <location>
        <begin position="1"/>
        <end position="18"/>
    </location>
</feature>
<evidence type="ECO:0000313" key="3">
    <source>
        <dbReference type="Proteomes" id="UP000237056"/>
    </source>
</evidence>
<evidence type="ECO:0000313" key="2">
    <source>
        <dbReference type="EMBL" id="POS02145.1"/>
    </source>
</evidence>
<name>A0A2S4N8X6_9FLAO</name>
<dbReference type="Proteomes" id="UP000237056">
    <property type="component" value="Unassembled WGS sequence"/>
</dbReference>
<organism evidence="2 3">
    <name type="scientific">Flavobacterium croceum DSM 17960</name>
    <dbReference type="NCBI Taxonomy" id="1121886"/>
    <lineage>
        <taxon>Bacteria</taxon>
        <taxon>Pseudomonadati</taxon>
        <taxon>Bacteroidota</taxon>
        <taxon>Flavobacteriia</taxon>
        <taxon>Flavobacteriales</taxon>
        <taxon>Flavobacteriaceae</taxon>
        <taxon>Flavobacterium</taxon>
    </lineage>
</organism>
<keyword evidence="1" id="KW-0732">Signal</keyword>
<dbReference type="InterPro" id="IPR025348">
    <property type="entry name" value="DUF4252"/>
</dbReference>
<dbReference type="RefSeq" id="WP_103725583.1">
    <property type="nucleotide sequence ID" value="NZ_PQNY01000005.1"/>
</dbReference>
<proteinExistence type="predicted"/>
<protein>
    <submittedName>
        <fullName evidence="2">Uncharacterized protein DUF4252</fullName>
    </submittedName>
</protein>
<accession>A0A2S4N8X6</accession>
<comment type="caution">
    <text evidence="2">The sequence shown here is derived from an EMBL/GenBank/DDBJ whole genome shotgun (WGS) entry which is preliminary data.</text>
</comment>
<feature type="chain" id="PRO_5015565209" evidence="1">
    <location>
        <begin position="19"/>
        <end position="170"/>
    </location>
</feature>
<reference evidence="2 3" key="1">
    <citation type="submission" date="2018-01" db="EMBL/GenBank/DDBJ databases">
        <title>Genomic Encyclopedia of Type Strains, Phase I: the one thousand microbial genomes (KMG-I) project.</title>
        <authorList>
            <person name="Goeker M."/>
        </authorList>
    </citation>
    <scope>NUCLEOTIDE SEQUENCE [LARGE SCALE GENOMIC DNA]</scope>
    <source>
        <strain evidence="2 3">DSM 17960</strain>
    </source>
</reference>
<gene>
    <name evidence="2" type="ORF">Q361_10535</name>
</gene>
<evidence type="ECO:0000256" key="1">
    <source>
        <dbReference type="SAM" id="SignalP"/>
    </source>
</evidence>
<dbReference type="EMBL" id="PQNY01000005">
    <property type="protein sequence ID" value="POS02145.1"/>
    <property type="molecule type" value="Genomic_DNA"/>
</dbReference>
<sequence>MKKLLILLALALFQVGFAQSVFDKFENQEGITTVTVNKKMFSLLSKMDVKDKETQQYVNLIKKLDNLKVFSTANDKKYAEIKTVAEKYLKTQGLEELMRVVEKGKNVKIFVKSGATESQLKELLLFIEGSGKDESVIMSLTGNFSLEELSALTDKMNLPGGEVLKKAGQK</sequence>
<dbReference type="Pfam" id="PF14060">
    <property type="entry name" value="DUF4252"/>
    <property type="match status" value="1"/>
</dbReference>
<dbReference type="AlphaFoldDB" id="A0A2S4N8X6"/>
<dbReference type="OrthoDB" id="705638at2"/>